<dbReference type="Pfam" id="PF08139">
    <property type="entry name" value="LPAM_1"/>
    <property type="match status" value="1"/>
</dbReference>
<keyword evidence="5" id="KW-0449">Lipoprotein</keyword>
<proteinExistence type="predicted"/>
<protein>
    <recommendedName>
        <fullName evidence="1">Type IV secretion system putative lipoprotein virB7</fullName>
    </recommendedName>
</protein>
<evidence type="ECO:0000256" key="1">
    <source>
        <dbReference type="ARBA" id="ARBA00017922"/>
    </source>
</evidence>
<feature type="signal peptide" evidence="3">
    <location>
        <begin position="1"/>
        <end position="20"/>
    </location>
</feature>
<dbReference type="InterPro" id="IPR005184">
    <property type="entry name" value="DUF306_Meta_HslJ"/>
</dbReference>
<dbReference type="PROSITE" id="PS51257">
    <property type="entry name" value="PROKAR_LIPOPROTEIN"/>
    <property type="match status" value="1"/>
</dbReference>
<dbReference type="RefSeq" id="WP_037022085.1">
    <property type="nucleotide sequence ID" value="NZ_CCSF01000001.1"/>
</dbReference>
<dbReference type="Gene3D" id="2.40.128.270">
    <property type="match status" value="1"/>
</dbReference>
<feature type="domain" description="DUF306" evidence="4">
    <location>
        <begin position="29"/>
        <end position="125"/>
    </location>
</feature>
<dbReference type="Proteomes" id="UP000053902">
    <property type="component" value="Unassembled WGS sequence"/>
</dbReference>
<evidence type="ECO:0000256" key="3">
    <source>
        <dbReference type="SAM" id="SignalP"/>
    </source>
</evidence>
<gene>
    <name evidence="5" type="ORF">BN1079_00512</name>
</gene>
<dbReference type="AlphaFoldDB" id="A0A078LPG5"/>
<keyword evidence="2 3" id="KW-0732">Signal</keyword>
<evidence type="ECO:0000313" key="6">
    <source>
        <dbReference type="Proteomes" id="UP000053902"/>
    </source>
</evidence>
<dbReference type="EMBL" id="CCSF01000001">
    <property type="protein sequence ID" value="CDZ93225.1"/>
    <property type="molecule type" value="Genomic_DNA"/>
</dbReference>
<reference evidence="5 6" key="1">
    <citation type="submission" date="2014-07" db="EMBL/GenBank/DDBJ databases">
        <authorList>
            <person name="Urmite Genomes Urmite Genomes"/>
        </authorList>
    </citation>
    <scope>NUCLEOTIDE SEQUENCE [LARGE SCALE GENOMIC DNA]</scope>
    <source>
        <strain evidence="5 6">20_BN</strain>
    </source>
</reference>
<name>A0A078LPG5_9PSED</name>
<dbReference type="eggNOG" id="COG3187">
    <property type="taxonomic scope" value="Bacteria"/>
</dbReference>
<dbReference type="Pfam" id="PF03724">
    <property type="entry name" value="META"/>
    <property type="match status" value="1"/>
</dbReference>
<keyword evidence="6" id="KW-1185">Reference proteome</keyword>
<sequence length="133" mass="15355">MKKVLLTALAALFVSGCANDTQKLQYDVTYITEWIGEEPVVGRNPVSLTFSHDRAYGNSGCNHWFASYELDGQKIRFSQIGSTRKMCAEHLMKQEQHFLHLLSQIERWDISNIDQLRFWPAEGAPIRVWPEQN</sequence>
<dbReference type="STRING" id="1499686.BN1079_00512"/>
<evidence type="ECO:0000256" key="2">
    <source>
        <dbReference type="ARBA" id="ARBA00022729"/>
    </source>
</evidence>
<dbReference type="OrthoDB" id="5348860at2"/>
<evidence type="ECO:0000313" key="5">
    <source>
        <dbReference type="EMBL" id="CDZ93225.1"/>
    </source>
</evidence>
<accession>A0A078LPG5</accession>
<dbReference type="InterPro" id="IPR012640">
    <property type="entry name" value="Membr_lipoprot_lipid_attach_CS"/>
</dbReference>
<dbReference type="PANTHER" id="PTHR35535:SF1">
    <property type="entry name" value="HEAT SHOCK PROTEIN HSLJ"/>
    <property type="match status" value="1"/>
</dbReference>
<organism evidence="5 6">
    <name type="scientific">Pseudomonas saudiphocaensis</name>
    <dbReference type="NCBI Taxonomy" id="1499686"/>
    <lineage>
        <taxon>Bacteria</taxon>
        <taxon>Pseudomonadati</taxon>
        <taxon>Pseudomonadota</taxon>
        <taxon>Gammaproteobacteria</taxon>
        <taxon>Pseudomonadales</taxon>
        <taxon>Pseudomonadaceae</taxon>
        <taxon>Pseudomonas</taxon>
    </lineage>
</organism>
<dbReference type="InterPro" id="IPR038670">
    <property type="entry name" value="HslJ-like_sf"/>
</dbReference>
<dbReference type="HOGENOM" id="CLU_075808_6_3_6"/>
<dbReference type="InterPro" id="IPR053147">
    <property type="entry name" value="Hsp_HslJ-like"/>
</dbReference>
<dbReference type="PANTHER" id="PTHR35535">
    <property type="entry name" value="HEAT SHOCK PROTEIN HSLJ"/>
    <property type="match status" value="1"/>
</dbReference>
<evidence type="ECO:0000259" key="4">
    <source>
        <dbReference type="Pfam" id="PF03724"/>
    </source>
</evidence>
<feature type="chain" id="PRO_5043118413" description="Type IV secretion system putative lipoprotein virB7" evidence="3">
    <location>
        <begin position="21"/>
        <end position="133"/>
    </location>
</feature>